<evidence type="ECO:0000259" key="2">
    <source>
        <dbReference type="Pfam" id="PF06398"/>
    </source>
</evidence>
<sequence>MPSSSPPPLPRRISAEQLHQPLPRLSKKSSIRRFFSTRFFHPRLKPPHHQDTQPSFIQDSTHVSSITLDSSGIDNSTADQDKFIWAVLYENQRGMTVFSVPYYSRLSLLPMDPAPYTLPNSSFNHSNPSFTSLDDYQLPDGTWHWVSKSWMIDMRSDSGEVQHDGFEYNWIFRKHNWRARVGSFNAGGWVRRRRWIRLMMRPGQPPYESDGLSPTGRTTPTESEPVTSGSTALFDMMPDDVWSGKDPEEDWKRCYSLMKKLEADSYKLELWYAWLEPHKDKGKGKRVEKDGLQTATYNNLGGATFTITSLPAKADIIAVLRQHVGELLHLFIYPDSRVRYIELLARVNLLRELDAEFGTRWTWNEVDFWSYVEQLSKDKM</sequence>
<accession>A0A2A9P1B2</accession>
<dbReference type="GO" id="GO:0005778">
    <property type="term" value="C:peroxisomal membrane"/>
    <property type="evidence" value="ECO:0007669"/>
    <property type="project" value="UniProtKB-ARBA"/>
</dbReference>
<dbReference type="InterPro" id="IPR010482">
    <property type="entry name" value="TECPR1-like_DysF"/>
</dbReference>
<protein>
    <recommendedName>
        <fullName evidence="2">TECPR1-like DysF domain-containing protein</fullName>
    </recommendedName>
</protein>
<name>A0A2A9P1B2_9AGAR</name>
<dbReference type="STRING" id="703135.A0A2A9P1B2"/>
<evidence type="ECO:0000313" key="4">
    <source>
        <dbReference type="Proteomes" id="UP000242287"/>
    </source>
</evidence>
<feature type="compositionally biased region" description="Polar residues" evidence="1">
    <location>
        <begin position="215"/>
        <end position="230"/>
    </location>
</feature>
<dbReference type="GO" id="GO:0007031">
    <property type="term" value="P:peroxisome organization"/>
    <property type="evidence" value="ECO:0007669"/>
    <property type="project" value="UniProtKB-ARBA"/>
</dbReference>
<feature type="region of interest" description="Disordered" evidence="1">
    <location>
        <begin position="206"/>
        <end position="230"/>
    </location>
</feature>
<evidence type="ECO:0000256" key="1">
    <source>
        <dbReference type="SAM" id="MobiDB-lite"/>
    </source>
</evidence>
<dbReference type="Proteomes" id="UP000242287">
    <property type="component" value="Unassembled WGS sequence"/>
</dbReference>
<dbReference type="AlphaFoldDB" id="A0A2A9P1B2"/>
<dbReference type="Pfam" id="PF06398">
    <property type="entry name" value="Pex24p"/>
    <property type="match status" value="1"/>
</dbReference>
<feature type="domain" description="TECPR1-like DysF" evidence="2">
    <location>
        <begin position="26"/>
        <end position="197"/>
    </location>
</feature>
<reference evidence="3 4" key="1">
    <citation type="submission" date="2014-02" db="EMBL/GenBank/DDBJ databases">
        <title>Transposable element dynamics among asymbiotic and ectomycorrhizal Amanita fungi.</title>
        <authorList>
            <consortium name="DOE Joint Genome Institute"/>
            <person name="Hess J."/>
            <person name="Skrede I."/>
            <person name="Wolfe B."/>
            <person name="LaButti K."/>
            <person name="Ohm R.A."/>
            <person name="Grigoriev I.V."/>
            <person name="Pringle A."/>
        </authorList>
    </citation>
    <scope>NUCLEOTIDE SEQUENCE [LARGE SCALE GENOMIC DNA]</scope>
    <source>
        <strain evidence="3 4">SKay4041</strain>
    </source>
</reference>
<evidence type="ECO:0000313" key="3">
    <source>
        <dbReference type="EMBL" id="PFH54480.1"/>
    </source>
</evidence>
<gene>
    <name evidence="3" type="ORF">AMATHDRAFT_134475</name>
</gene>
<dbReference type="EMBL" id="KZ301969">
    <property type="protein sequence ID" value="PFH54480.1"/>
    <property type="molecule type" value="Genomic_DNA"/>
</dbReference>
<keyword evidence="4" id="KW-1185">Reference proteome</keyword>
<organism evidence="3 4">
    <name type="scientific">Amanita thiersii Skay4041</name>
    <dbReference type="NCBI Taxonomy" id="703135"/>
    <lineage>
        <taxon>Eukaryota</taxon>
        <taxon>Fungi</taxon>
        <taxon>Dikarya</taxon>
        <taxon>Basidiomycota</taxon>
        <taxon>Agaricomycotina</taxon>
        <taxon>Agaricomycetes</taxon>
        <taxon>Agaricomycetidae</taxon>
        <taxon>Agaricales</taxon>
        <taxon>Pluteineae</taxon>
        <taxon>Amanitaceae</taxon>
        <taxon>Amanita</taxon>
    </lineage>
</organism>
<proteinExistence type="predicted"/>
<dbReference type="OrthoDB" id="72441at2759"/>